<evidence type="ECO:0000256" key="4">
    <source>
        <dbReference type="ARBA" id="ARBA00022490"/>
    </source>
</evidence>
<comment type="subcellular location">
    <subcellularLocation>
        <location evidence="2">Cytoplasm</location>
    </subcellularLocation>
    <subcellularLocation>
        <location evidence="1">Nucleus</location>
    </subcellularLocation>
</comment>
<evidence type="ECO:0000256" key="5">
    <source>
        <dbReference type="ARBA" id="ARBA00022664"/>
    </source>
</evidence>
<gene>
    <name evidence="11" type="primary">CA055</name>
    <name evidence="11" type="ORF">g.19147</name>
</gene>
<dbReference type="GO" id="GO:0005737">
    <property type="term" value="C:cytoplasm"/>
    <property type="evidence" value="ECO:0007669"/>
    <property type="project" value="UniProtKB-SubCell"/>
</dbReference>
<feature type="domain" description="SDE2-like" evidence="10">
    <location>
        <begin position="81"/>
        <end position="186"/>
    </location>
</feature>
<dbReference type="PANTHER" id="PTHR12786:SF1">
    <property type="entry name" value="SPLICING REGULATOR SDE2"/>
    <property type="match status" value="1"/>
</dbReference>
<feature type="compositionally biased region" description="Acidic residues" evidence="9">
    <location>
        <begin position="275"/>
        <end position="294"/>
    </location>
</feature>
<feature type="region of interest" description="Disordered" evidence="9">
    <location>
        <begin position="138"/>
        <end position="160"/>
    </location>
</feature>
<dbReference type="GO" id="GO:0005634">
    <property type="term" value="C:nucleus"/>
    <property type="evidence" value="ECO:0007669"/>
    <property type="project" value="UniProtKB-SubCell"/>
</dbReference>
<keyword evidence="6" id="KW-0508">mRNA splicing</keyword>
<evidence type="ECO:0000313" key="11">
    <source>
        <dbReference type="EMBL" id="MDE51544.1"/>
    </source>
</evidence>
<feature type="compositionally biased region" description="Basic and acidic residues" evidence="9">
    <location>
        <begin position="138"/>
        <end position="156"/>
    </location>
</feature>
<reference evidence="11" key="1">
    <citation type="submission" date="2018-10" db="EMBL/GenBank/DDBJ databases">
        <title>Transcriptome assembly of Aceria tosichella (Wheat curl mite) Type 2.</title>
        <authorList>
            <person name="Scully E.D."/>
            <person name="Geib S.M."/>
            <person name="Palmer N.A."/>
            <person name="Gupta A.K."/>
            <person name="Sarath G."/>
            <person name="Tatineni S."/>
        </authorList>
    </citation>
    <scope>NUCLEOTIDE SEQUENCE</scope>
    <source>
        <strain evidence="11">LincolnNE</strain>
    </source>
</reference>
<dbReference type="EMBL" id="GGYP01006773">
    <property type="protein sequence ID" value="MDE51544.1"/>
    <property type="molecule type" value="Transcribed_RNA"/>
</dbReference>
<dbReference type="AlphaFoldDB" id="A0A6G1SLZ8"/>
<proteinExistence type="inferred from homology"/>
<protein>
    <submittedName>
        <fullName evidence="11">UPF0667 protein C1orf55</fullName>
    </submittedName>
</protein>
<evidence type="ECO:0000256" key="3">
    <source>
        <dbReference type="ARBA" id="ARBA00008726"/>
    </source>
</evidence>
<evidence type="ECO:0000256" key="7">
    <source>
        <dbReference type="ARBA" id="ARBA00023242"/>
    </source>
</evidence>
<comment type="similarity">
    <text evidence="3">Belongs to the SDE2 family.</text>
</comment>
<organism evidence="11">
    <name type="scientific">Aceria tosichella</name>
    <name type="common">wheat curl mite</name>
    <dbReference type="NCBI Taxonomy" id="561515"/>
    <lineage>
        <taxon>Eukaryota</taxon>
        <taxon>Metazoa</taxon>
        <taxon>Ecdysozoa</taxon>
        <taxon>Arthropoda</taxon>
        <taxon>Chelicerata</taxon>
        <taxon>Arachnida</taxon>
        <taxon>Acari</taxon>
        <taxon>Acariformes</taxon>
        <taxon>Trombidiformes</taxon>
        <taxon>Prostigmata</taxon>
        <taxon>Eupodina</taxon>
        <taxon>Eriophyoidea</taxon>
        <taxon>Eriophyidae</taxon>
        <taxon>Eriophyinae</taxon>
        <taxon>Aceriini</taxon>
        <taxon>Aceria</taxon>
    </lineage>
</organism>
<sequence length="306" mass="34735">MATTNIFYRLPSQRGTRIASIAGTQCTLDQFCKYIIDFEGLNRQDFIIASGTKVFKLSSCSLQTISLQNNSHVDILIPLLGGKGGFGSLLRAIGAQIEKTTNRDACRDLSGRRLRDIKREDELRKLLELKARLEEEKRQRKKEKLEKLKKQSEKSKTSASIQELVSMFDDHAFNKRRLELSEILDAAVEKGLINAKKRASGESDESNKKLRLEPVTDSNQETENHSELKLTTNESNHEPAYSKCETTTPSRGDSSGQKLGSKKKQTKIHNLWLGFEDDDEEPKDEEEDDDDEEEVRCRNKTAAVQR</sequence>
<evidence type="ECO:0000256" key="2">
    <source>
        <dbReference type="ARBA" id="ARBA00004496"/>
    </source>
</evidence>
<evidence type="ECO:0000256" key="6">
    <source>
        <dbReference type="ARBA" id="ARBA00023187"/>
    </source>
</evidence>
<evidence type="ECO:0000256" key="9">
    <source>
        <dbReference type="SAM" id="MobiDB-lite"/>
    </source>
</evidence>
<dbReference type="GO" id="GO:0006397">
    <property type="term" value="P:mRNA processing"/>
    <property type="evidence" value="ECO:0007669"/>
    <property type="project" value="UniProtKB-KW"/>
</dbReference>
<keyword evidence="4" id="KW-0963">Cytoplasm</keyword>
<name>A0A6G1SLZ8_9ACAR</name>
<keyword evidence="7" id="KW-0539">Nucleus</keyword>
<keyword evidence="8" id="KW-0131">Cell cycle</keyword>
<accession>A0A6G1SLZ8</accession>
<dbReference type="GO" id="GO:0008380">
    <property type="term" value="P:RNA splicing"/>
    <property type="evidence" value="ECO:0007669"/>
    <property type="project" value="UniProtKB-KW"/>
</dbReference>
<feature type="compositionally biased region" description="Basic and acidic residues" evidence="9">
    <location>
        <begin position="199"/>
        <end position="214"/>
    </location>
</feature>
<evidence type="ECO:0000256" key="1">
    <source>
        <dbReference type="ARBA" id="ARBA00004123"/>
    </source>
</evidence>
<dbReference type="PANTHER" id="PTHR12786">
    <property type="entry name" value="SPLICING FACTOR SF3A-RELATED"/>
    <property type="match status" value="1"/>
</dbReference>
<keyword evidence="5" id="KW-0507">mRNA processing</keyword>
<dbReference type="InterPro" id="IPR053822">
    <property type="entry name" value="SDE2-like_dom"/>
</dbReference>
<evidence type="ECO:0000259" key="10">
    <source>
        <dbReference type="Pfam" id="PF22782"/>
    </source>
</evidence>
<dbReference type="InterPro" id="IPR051421">
    <property type="entry name" value="RNA_Proc_DNA_Dmg_Regulator"/>
</dbReference>
<dbReference type="Pfam" id="PF22782">
    <property type="entry name" value="SDE2"/>
    <property type="match status" value="1"/>
</dbReference>
<feature type="region of interest" description="Disordered" evidence="9">
    <location>
        <begin position="196"/>
        <end position="306"/>
    </location>
</feature>
<evidence type="ECO:0000256" key="8">
    <source>
        <dbReference type="ARBA" id="ARBA00023306"/>
    </source>
</evidence>